<dbReference type="Pfam" id="PF01979">
    <property type="entry name" value="Amidohydro_1"/>
    <property type="match status" value="1"/>
</dbReference>
<proteinExistence type="predicted"/>
<dbReference type="PANTHER" id="PTHR43794">
    <property type="entry name" value="AMINOHYDROLASE SSNA-RELATED"/>
    <property type="match status" value="1"/>
</dbReference>
<protein>
    <submittedName>
        <fullName evidence="4">Formiminoglutamate deiminase</fullName>
    </submittedName>
</protein>
<dbReference type="InterPro" id="IPR032466">
    <property type="entry name" value="Metal_Hydrolase"/>
</dbReference>
<accession>A0A3N2C6L3</accession>
<gene>
    <name evidence="4" type="ORF">EDD42_3252</name>
</gene>
<dbReference type="InterPro" id="IPR050287">
    <property type="entry name" value="MTA/SAH_deaminase"/>
</dbReference>
<dbReference type="EMBL" id="RKHL01000001">
    <property type="protein sequence ID" value="ROR83146.1"/>
    <property type="molecule type" value="Genomic_DNA"/>
</dbReference>
<dbReference type="InterPro" id="IPR006680">
    <property type="entry name" value="Amidohydro-rel"/>
</dbReference>
<evidence type="ECO:0000313" key="5">
    <source>
        <dbReference type="Proteomes" id="UP000266915"/>
    </source>
</evidence>
<sequence>MTVASVDPGAADVRAPIWAATAIIGGRPTHRVRFTADDSGRITAVERGVEPQTGDRRLRTVIPGMGNAHSHAFHRPLRGRTHADGGDFWQWREAMYAAAASLDPDHYGRVARAVFGEMLVCGWTAVGEFHYVHHQADGTPYPTAHAMELAVAEAAADVGIRLTLLDTAYLASGLGSAGGPAAPLLTEQLAFGDGDAAGWLARWHRLRDALSASVGATGLVTLGAALHSVRAVPVDAMRTILSGLPDDVPLHVHLSEQPQENVDTLAKTGRTPTGVLAALGALAPRISLVHATHLTDADVTAIGRSGATVVMCPTTEADLGDGIGPARRLADAGARIAVGSDQNAVVDPLLELRGLEAGERLASGRRGRFSPAELLEAGTDNGYRSLGLGPHTLDVGDPLDLVEVSTSSLRTTGMDPAQLALVATASDVERVVVGGRLVAEGGRLLATSRESTPEQLLAVALAELAASTETPRTATSSPTPDHPSQEMQP</sequence>
<keyword evidence="1" id="KW-0378">Hydrolase</keyword>
<comment type="caution">
    <text evidence="4">The sequence shown here is derived from an EMBL/GenBank/DDBJ whole genome shotgun (WGS) entry which is preliminary data.</text>
</comment>
<feature type="domain" description="Amidohydrolase-related" evidence="3">
    <location>
        <begin position="60"/>
        <end position="438"/>
    </location>
</feature>
<name>A0A3N2C6L3_9MICO</name>
<feature type="compositionally biased region" description="Polar residues" evidence="2">
    <location>
        <begin position="467"/>
        <end position="479"/>
    </location>
</feature>
<dbReference type="PANTHER" id="PTHR43794:SF11">
    <property type="entry name" value="AMIDOHYDROLASE-RELATED DOMAIN-CONTAINING PROTEIN"/>
    <property type="match status" value="1"/>
</dbReference>
<dbReference type="Gene3D" id="2.30.40.10">
    <property type="entry name" value="Urease, subunit C, domain 1"/>
    <property type="match status" value="1"/>
</dbReference>
<dbReference type="Proteomes" id="UP000266915">
    <property type="component" value="Unassembled WGS sequence"/>
</dbReference>
<evidence type="ECO:0000259" key="3">
    <source>
        <dbReference type="Pfam" id="PF01979"/>
    </source>
</evidence>
<dbReference type="SUPFAM" id="SSF51338">
    <property type="entry name" value="Composite domain of metallo-dependent hydrolases"/>
    <property type="match status" value="1"/>
</dbReference>
<dbReference type="SUPFAM" id="SSF51556">
    <property type="entry name" value="Metallo-dependent hydrolases"/>
    <property type="match status" value="1"/>
</dbReference>
<dbReference type="RefSeq" id="WP_234994154.1">
    <property type="nucleotide sequence ID" value="NZ_FXAP01000006.1"/>
</dbReference>
<evidence type="ECO:0000256" key="1">
    <source>
        <dbReference type="ARBA" id="ARBA00022801"/>
    </source>
</evidence>
<dbReference type="AlphaFoldDB" id="A0A3N2C6L3"/>
<dbReference type="GO" id="GO:0016810">
    <property type="term" value="F:hydrolase activity, acting on carbon-nitrogen (but not peptide) bonds"/>
    <property type="evidence" value="ECO:0007669"/>
    <property type="project" value="InterPro"/>
</dbReference>
<reference evidence="4 5" key="1">
    <citation type="submission" date="2018-11" db="EMBL/GenBank/DDBJ databases">
        <title>Sequencing the genomes of 1000 actinobacteria strains.</title>
        <authorList>
            <person name="Klenk H.-P."/>
        </authorList>
    </citation>
    <scope>NUCLEOTIDE SEQUENCE [LARGE SCALE GENOMIC DNA]</scope>
    <source>
        <strain evidence="4 5">DSM 14012</strain>
    </source>
</reference>
<feature type="region of interest" description="Disordered" evidence="2">
    <location>
        <begin position="463"/>
        <end position="489"/>
    </location>
</feature>
<evidence type="ECO:0000256" key="2">
    <source>
        <dbReference type="SAM" id="MobiDB-lite"/>
    </source>
</evidence>
<keyword evidence="5" id="KW-1185">Reference proteome</keyword>
<organism evidence="4 5">
    <name type="scientific">Plantibacter flavus</name>
    <dbReference type="NCBI Taxonomy" id="150123"/>
    <lineage>
        <taxon>Bacteria</taxon>
        <taxon>Bacillati</taxon>
        <taxon>Actinomycetota</taxon>
        <taxon>Actinomycetes</taxon>
        <taxon>Micrococcales</taxon>
        <taxon>Microbacteriaceae</taxon>
        <taxon>Plantibacter</taxon>
    </lineage>
</organism>
<dbReference type="Gene3D" id="3.20.20.140">
    <property type="entry name" value="Metal-dependent hydrolases"/>
    <property type="match status" value="1"/>
</dbReference>
<dbReference type="InterPro" id="IPR011059">
    <property type="entry name" value="Metal-dep_hydrolase_composite"/>
</dbReference>
<dbReference type="NCBIfam" id="NF006681">
    <property type="entry name" value="PRK09229.1-2"/>
    <property type="match status" value="1"/>
</dbReference>
<evidence type="ECO:0000313" key="4">
    <source>
        <dbReference type="EMBL" id="ROR83146.1"/>
    </source>
</evidence>